<proteinExistence type="predicted"/>
<dbReference type="Proteomes" id="UP001055172">
    <property type="component" value="Unassembled WGS sequence"/>
</dbReference>
<comment type="caution">
    <text evidence="1">The sequence shown here is derived from an EMBL/GenBank/DDBJ whole genome shotgun (WGS) entry which is preliminary data.</text>
</comment>
<gene>
    <name evidence="1" type="ORF">ColLi_03717</name>
</gene>
<dbReference type="AlphaFoldDB" id="A0AA37GH51"/>
<evidence type="ECO:0000313" key="1">
    <source>
        <dbReference type="EMBL" id="GJC80879.1"/>
    </source>
</evidence>
<dbReference type="EMBL" id="BPPX01000006">
    <property type="protein sequence ID" value="GJC80879.1"/>
    <property type="molecule type" value="Genomic_DNA"/>
</dbReference>
<evidence type="ECO:0000313" key="2">
    <source>
        <dbReference type="Proteomes" id="UP001055172"/>
    </source>
</evidence>
<name>A0AA37GH51_9PEZI</name>
<keyword evidence="2" id="KW-1185">Reference proteome</keyword>
<accession>A0AA37GH51</accession>
<organism evidence="1 2">
    <name type="scientific">Colletotrichum liriopes</name>
    <dbReference type="NCBI Taxonomy" id="708192"/>
    <lineage>
        <taxon>Eukaryota</taxon>
        <taxon>Fungi</taxon>
        <taxon>Dikarya</taxon>
        <taxon>Ascomycota</taxon>
        <taxon>Pezizomycotina</taxon>
        <taxon>Sordariomycetes</taxon>
        <taxon>Hypocreomycetidae</taxon>
        <taxon>Glomerellales</taxon>
        <taxon>Glomerellaceae</taxon>
        <taxon>Colletotrichum</taxon>
        <taxon>Colletotrichum spaethianum species complex</taxon>
    </lineage>
</organism>
<reference evidence="1 2" key="1">
    <citation type="submission" date="2021-07" db="EMBL/GenBank/DDBJ databases">
        <title>Genome data of Colletotrichum spaethianum.</title>
        <authorList>
            <person name="Utami Y.D."/>
            <person name="Hiruma K."/>
        </authorList>
    </citation>
    <scope>NUCLEOTIDE SEQUENCE [LARGE SCALE GENOMIC DNA]</scope>
    <source>
        <strain evidence="1 2">MAFF 242679</strain>
    </source>
</reference>
<protein>
    <submittedName>
        <fullName evidence="1">Uncharacterized protein</fullName>
    </submittedName>
</protein>
<sequence length="134" mass="15015">MTNFRALPLATADLDEDSIIRAIEWHDRVRDVDPQIFGLTMTVLELLVFHSPIGGLSEVAWPRPMDTKHYILVVTGCPVDGTDDQEEKARNLILNAPKEILKDRDFVVMPPGLDELQDPKKASFVSAALSRFVC</sequence>